<dbReference type="AlphaFoldDB" id="A0A538U7C2"/>
<feature type="region of interest" description="Disordered" evidence="1">
    <location>
        <begin position="20"/>
        <end position="82"/>
    </location>
</feature>
<proteinExistence type="predicted"/>
<reference evidence="2 3" key="1">
    <citation type="journal article" date="2019" name="Nat. Microbiol.">
        <title>Mediterranean grassland soil C-N compound turnover is dependent on rainfall and depth, and is mediated by genomically divergent microorganisms.</title>
        <authorList>
            <person name="Diamond S."/>
            <person name="Andeer P.F."/>
            <person name="Li Z."/>
            <person name="Crits-Christoph A."/>
            <person name="Burstein D."/>
            <person name="Anantharaman K."/>
            <person name="Lane K.R."/>
            <person name="Thomas B.C."/>
            <person name="Pan C."/>
            <person name="Northen T.R."/>
            <person name="Banfield J.F."/>
        </authorList>
    </citation>
    <scope>NUCLEOTIDE SEQUENCE [LARGE SCALE GENOMIC DNA]</scope>
    <source>
        <strain evidence="2">WS_10</strain>
    </source>
</reference>
<organism evidence="2 3">
    <name type="scientific">Eiseniibacteriota bacterium</name>
    <dbReference type="NCBI Taxonomy" id="2212470"/>
    <lineage>
        <taxon>Bacteria</taxon>
        <taxon>Candidatus Eiseniibacteriota</taxon>
    </lineage>
</organism>
<sequence>MPAYATAEFAASTASAWMNVEGSPESRRDQLEPPSVPASTEPGDAGDPRMASTTGFVRPPPAGCHVESSSEVTNTPAPSLPT</sequence>
<gene>
    <name evidence="2" type="ORF">E6K80_04495</name>
</gene>
<accession>A0A538U7C2</accession>
<evidence type="ECO:0000313" key="2">
    <source>
        <dbReference type="EMBL" id="TMQ71804.1"/>
    </source>
</evidence>
<feature type="compositionally biased region" description="Polar residues" evidence="1">
    <location>
        <begin position="67"/>
        <end position="82"/>
    </location>
</feature>
<name>A0A538U7C2_UNCEI</name>
<protein>
    <submittedName>
        <fullName evidence="2">Uncharacterized protein</fullName>
    </submittedName>
</protein>
<evidence type="ECO:0000256" key="1">
    <source>
        <dbReference type="SAM" id="MobiDB-lite"/>
    </source>
</evidence>
<evidence type="ECO:0000313" key="3">
    <source>
        <dbReference type="Proteomes" id="UP000319836"/>
    </source>
</evidence>
<dbReference type="EMBL" id="VBPA01000100">
    <property type="protein sequence ID" value="TMQ71804.1"/>
    <property type="molecule type" value="Genomic_DNA"/>
</dbReference>
<comment type="caution">
    <text evidence="2">The sequence shown here is derived from an EMBL/GenBank/DDBJ whole genome shotgun (WGS) entry which is preliminary data.</text>
</comment>
<dbReference type="Proteomes" id="UP000319836">
    <property type="component" value="Unassembled WGS sequence"/>
</dbReference>